<sequence>MDTEDFLAFCFQLIYWIETVRNQEERGWIDREKDRETPAALLHHLQSFPAAAGNSPVVKDARMEDGRGGDLNASSSSQTDESSQASLSPRKSSNPVMDFFSSHFLADSSSPGSAFSSHADAHDRGASDFLVSDENIQKMENVLDLWSSGLKTNIISELNKWKLNFIDWHRMVMKKEREKHAADLKQLSGQISSLKELQKTYEVSIRRKDEVISSLSQALSKHKERIELMRRFFHWRISHVKCKQDAFDVRRAEQHWQRALLKKVWKGWHSTVQKKWKDVVERACQARAEEVCIQLSNDYEARLAALCGALENAKAEIQRLQHEKEHFEDSMKKAFMRGVCALNLEAMSMFQSRSDAGTDFTSSRKEESGPSTQGKEHSAHWDPSAMSVPSSAPRPPTPPAAAGMAGPVVFPSATSLTSGAASMASAPVPVPAPVPASLCTGSAATAASEETYAPRVVTSAQQKAGRTITARITGKCDFTAKNRISSGLAIMGVSPPMSSVVVEKHHPVTVQTIPQATAAKYPRGLHPEAGSSGPRPLGTRATHPQALAGMPSIRVVD</sequence>
<feature type="compositionally biased region" description="Basic and acidic residues" evidence="12">
    <location>
        <begin position="362"/>
        <end position="380"/>
    </location>
</feature>
<name>A0ABM3Y7L6_ERIEU</name>
<keyword evidence="4" id="KW-0963">Cytoplasm</keyword>
<feature type="region of interest" description="Disordered" evidence="12">
    <location>
        <begin position="520"/>
        <end position="557"/>
    </location>
</feature>
<dbReference type="Proteomes" id="UP001652624">
    <property type="component" value="Chromosome 11"/>
</dbReference>
<evidence type="ECO:0000256" key="1">
    <source>
        <dbReference type="ARBA" id="ARBA00004114"/>
    </source>
</evidence>
<evidence type="ECO:0000256" key="9">
    <source>
        <dbReference type="ARBA" id="ARBA00031694"/>
    </source>
</evidence>
<feature type="region of interest" description="Disordered" evidence="12">
    <location>
        <begin position="355"/>
        <end position="403"/>
    </location>
</feature>
<dbReference type="PANTHER" id="PTHR28618:SF1">
    <property type="entry name" value="CENTROSOMAL PROTEIN POC5"/>
    <property type="match status" value="1"/>
</dbReference>
<dbReference type="PANTHER" id="PTHR28618">
    <property type="entry name" value="CENTROSOMAL PROTEIN POC5"/>
    <property type="match status" value="1"/>
</dbReference>
<reference evidence="14" key="1">
    <citation type="submission" date="2025-08" db="UniProtKB">
        <authorList>
            <consortium name="RefSeq"/>
        </authorList>
    </citation>
    <scope>IDENTIFICATION</scope>
</reference>
<evidence type="ECO:0000313" key="14">
    <source>
        <dbReference type="RefSeq" id="XP_060057052.1"/>
    </source>
</evidence>
<dbReference type="RefSeq" id="XP_060057052.1">
    <property type="nucleotide sequence ID" value="XM_060201069.1"/>
</dbReference>
<proteinExistence type="inferred from homology"/>
<comment type="subcellular location">
    <subcellularLocation>
        <location evidence="1">Cytoplasm</location>
        <location evidence="1">Cytoskeleton</location>
        <location evidence="1">Microtubule organizing center</location>
        <location evidence="1">Centrosome</location>
        <location evidence="1">Centriole</location>
    </subcellularLocation>
</comment>
<comment type="function">
    <text evidence="10">Essential for the assembly of the distal half of centrioles, required for centriole elongation. Acts as a negative regulator of centriole elongation.</text>
</comment>
<evidence type="ECO:0000256" key="4">
    <source>
        <dbReference type="ARBA" id="ARBA00022490"/>
    </source>
</evidence>
<feature type="compositionally biased region" description="Low complexity" evidence="12">
    <location>
        <begin position="74"/>
        <end position="88"/>
    </location>
</feature>
<evidence type="ECO:0000313" key="13">
    <source>
        <dbReference type="Proteomes" id="UP001652624"/>
    </source>
</evidence>
<keyword evidence="7" id="KW-0206">Cytoskeleton</keyword>
<protein>
    <recommendedName>
        <fullName evidence="3">Centrosomal protein POC5</fullName>
    </recommendedName>
    <alternativeName>
        <fullName evidence="9">Protein of centriole 5</fullName>
    </alternativeName>
</protein>
<evidence type="ECO:0000256" key="12">
    <source>
        <dbReference type="SAM" id="MobiDB-lite"/>
    </source>
</evidence>
<evidence type="ECO:0000256" key="11">
    <source>
        <dbReference type="SAM" id="Coils"/>
    </source>
</evidence>
<evidence type="ECO:0000256" key="10">
    <source>
        <dbReference type="ARBA" id="ARBA00049959"/>
    </source>
</evidence>
<keyword evidence="5" id="KW-0677">Repeat</keyword>
<gene>
    <name evidence="14" type="primary">POC5</name>
</gene>
<feature type="compositionally biased region" description="Basic and acidic residues" evidence="12">
    <location>
        <begin position="59"/>
        <end position="68"/>
    </location>
</feature>
<feature type="region of interest" description="Disordered" evidence="12">
    <location>
        <begin position="53"/>
        <end position="93"/>
    </location>
</feature>
<keyword evidence="8" id="KW-0131">Cell cycle</keyword>
<evidence type="ECO:0000256" key="6">
    <source>
        <dbReference type="ARBA" id="ARBA00023054"/>
    </source>
</evidence>
<evidence type="ECO:0000256" key="7">
    <source>
        <dbReference type="ARBA" id="ARBA00023212"/>
    </source>
</evidence>
<dbReference type="InterPro" id="IPR033351">
    <property type="entry name" value="POC5"/>
</dbReference>
<evidence type="ECO:0000256" key="2">
    <source>
        <dbReference type="ARBA" id="ARBA00010411"/>
    </source>
</evidence>
<dbReference type="GeneID" id="103109461"/>
<evidence type="ECO:0000256" key="5">
    <source>
        <dbReference type="ARBA" id="ARBA00022737"/>
    </source>
</evidence>
<organism evidence="13 14">
    <name type="scientific">Erinaceus europaeus</name>
    <name type="common">Western European hedgehog</name>
    <dbReference type="NCBI Taxonomy" id="9365"/>
    <lineage>
        <taxon>Eukaryota</taxon>
        <taxon>Metazoa</taxon>
        <taxon>Chordata</taxon>
        <taxon>Craniata</taxon>
        <taxon>Vertebrata</taxon>
        <taxon>Euteleostomi</taxon>
        <taxon>Mammalia</taxon>
        <taxon>Eutheria</taxon>
        <taxon>Laurasiatheria</taxon>
        <taxon>Eulipotyphla</taxon>
        <taxon>Erinaceidae</taxon>
        <taxon>Erinaceinae</taxon>
        <taxon>Erinaceus</taxon>
    </lineage>
</organism>
<evidence type="ECO:0000256" key="8">
    <source>
        <dbReference type="ARBA" id="ARBA00023306"/>
    </source>
</evidence>
<accession>A0ABM3Y7L6</accession>
<keyword evidence="6 11" id="KW-0175">Coiled coil</keyword>
<keyword evidence="13" id="KW-1185">Reference proteome</keyword>
<evidence type="ECO:0000256" key="3">
    <source>
        <dbReference type="ARBA" id="ARBA00014910"/>
    </source>
</evidence>
<comment type="similarity">
    <text evidence="2">Belongs to the POC5 family.</text>
</comment>
<feature type="coiled-coil region" evidence="11">
    <location>
        <begin position="296"/>
        <end position="337"/>
    </location>
</feature>